<name>A0AAW0C385_9AGAR</name>
<comment type="caution">
    <text evidence="2">The sequence shown here is derived from an EMBL/GenBank/DDBJ whole genome shotgun (WGS) entry which is preliminary data.</text>
</comment>
<dbReference type="EMBL" id="JAWWNJ010000023">
    <property type="protein sequence ID" value="KAK7033407.1"/>
    <property type="molecule type" value="Genomic_DNA"/>
</dbReference>
<dbReference type="InterPro" id="IPR012338">
    <property type="entry name" value="Beta-lactam/transpept-like"/>
</dbReference>
<dbReference type="InterPro" id="IPR050789">
    <property type="entry name" value="Diverse_Enzym_Activities"/>
</dbReference>
<dbReference type="PANTHER" id="PTHR43283:SF3">
    <property type="entry name" value="BETA-LACTAMASE FAMILY PROTEIN (AFU_ORTHOLOGUE AFUA_5G07500)"/>
    <property type="match status" value="1"/>
</dbReference>
<dbReference type="Proteomes" id="UP001362999">
    <property type="component" value="Unassembled WGS sequence"/>
</dbReference>
<evidence type="ECO:0000313" key="3">
    <source>
        <dbReference type="Proteomes" id="UP001362999"/>
    </source>
</evidence>
<keyword evidence="3" id="KW-1185">Reference proteome</keyword>
<feature type="non-terminal residue" evidence="2">
    <location>
        <position position="1"/>
    </location>
</feature>
<dbReference type="InterPro" id="IPR001466">
    <property type="entry name" value="Beta-lactam-related"/>
</dbReference>
<evidence type="ECO:0000259" key="1">
    <source>
        <dbReference type="Pfam" id="PF00144"/>
    </source>
</evidence>
<dbReference type="AlphaFoldDB" id="A0AAW0C385"/>
<accession>A0AAW0C385</accession>
<dbReference type="SUPFAM" id="SSF56601">
    <property type="entry name" value="beta-lactamase/transpeptidase-like"/>
    <property type="match status" value="1"/>
</dbReference>
<proteinExistence type="predicted"/>
<reference evidence="2 3" key="1">
    <citation type="journal article" date="2024" name="J Genomics">
        <title>Draft genome sequencing and assembly of Favolaschia claudopus CIRM-BRFM 2984 isolated from oak limbs.</title>
        <authorList>
            <person name="Navarro D."/>
            <person name="Drula E."/>
            <person name="Chaduli D."/>
            <person name="Cazenave R."/>
            <person name="Ahrendt S."/>
            <person name="Wang J."/>
            <person name="Lipzen A."/>
            <person name="Daum C."/>
            <person name="Barry K."/>
            <person name="Grigoriev I.V."/>
            <person name="Favel A."/>
            <person name="Rosso M.N."/>
            <person name="Martin F."/>
        </authorList>
    </citation>
    <scope>NUCLEOTIDE SEQUENCE [LARGE SCALE GENOMIC DNA]</scope>
    <source>
        <strain evidence="2 3">CIRM-BRFM 2984</strain>
    </source>
</reference>
<organism evidence="2 3">
    <name type="scientific">Favolaschia claudopus</name>
    <dbReference type="NCBI Taxonomy" id="2862362"/>
    <lineage>
        <taxon>Eukaryota</taxon>
        <taxon>Fungi</taxon>
        <taxon>Dikarya</taxon>
        <taxon>Basidiomycota</taxon>
        <taxon>Agaricomycotina</taxon>
        <taxon>Agaricomycetes</taxon>
        <taxon>Agaricomycetidae</taxon>
        <taxon>Agaricales</taxon>
        <taxon>Marasmiineae</taxon>
        <taxon>Mycenaceae</taxon>
        <taxon>Favolaschia</taxon>
    </lineage>
</organism>
<sequence length="415" mass="44750">MVSPSPTFSADQAASINKILSDAVESGTTGAVFFGVTTTEGPIYLHATGPKSIDDPDSGDTDEDAVFWLCSQTKLIATIAALQLIEHGKIALDTPVETVLPELANPMVITAYDEEGRPKDVVPARNKILFGQLLNHTSGLSYGLDGALPPTALGKVYSHSYKDGGVSTFFELLKGSFPGVPIRFEPGTNFAYGFSTDCAGFVVERITGQSLEQYFQDHIAEPLGIKSMSFYLTPDLKNRLLPLLQRNSESGKVEKRNGPPPFDQDPAHVRVHLAGVGMYASQKDYLTLLRHLLQIQSATATNPLLSAASLNSMFEHTLPPAGVETLIKVVSSLDPDRAPEEGRQYGYGLLVNTVDGRNKRRAGSGAWGGWASTSYFMDPITGIAAVFGMQVAPTDSAHERILEVLEREVYQALSS</sequence>
<dbReference type="Pfam" id="PF00144">
    <property type="entry name" value="Beta-lactamase"/>
    <property type="match status" value="1"/>
</dbReference>
<feature type="domain" description="Beta-lactamase-related" evidence="1">
    <location>
        <begin position="17"/>
        <end position="396"/>
    </location>
</feature>
<dbReference type="Gene3D" id="3.40.710.10">
    <property type="entry name" value="DD-peptidase/beta-lactamase superfamily"/>
    <property type="match status" value="1"/>
</dbReference>
<protein>
    <submittedName>
        <fullName evidence="2">Beta-lactamase/transpeptidase-like protein</fullName>
    </submittedName>
</protein>
<dbReference type="PANTHER" id="PTHR43283">
    <property type="entry name" value="BETA-LACTAMASE-RELATED"/>
    <property type="match status" value="1"/>
</dbReference>
<gene>
    <name evidence="2" type="ORF">R3P38DRAFT_2922526</name>
</gene>
<evidence type="ECO:0000313" key="2">
    <source>
        <dbReference type="EMBL" id="KAK7033407.1"/>
    </source>
</evidence>